<feature type="region of interest" description="Disordered" evidence="1">
    <location>
        <begin position="758"/>
        <end position="797"/>
    </location>
</feature>
<protein>
    <submittedName>
        <fullName evidence="2">Ribosomal protein L1/ribosomal biogenesis protein</fullName>
    </submittedName>
</protein>
<evidence type="ECO:0000313" key="2">
    <source>
        <dbReference type="EMBL" id="GIQ82375.1"/>
    </source>
</evidence>
<organism evidence="2 3">
    <name type="scientific">Kipferlia bialata</name>
    <dbReference type="NCBI Taxonomy" id="797122"/>
    <lineage>
        <taxon>Eukaryota</taxon>
        <taxon>Metamonada</taxon>
        <taxon>Carpediemonas-like organisms</taxon>
        <taxon>Kipferlia</taxon>
    </lineage>
</organism>
<comment type="caution">
    <text evidence="2">The sequence shown here is derived from an EMBL/GenBank/DDBJ whole genome shotgun (WGS) entry which is preliminary data.</text>
</comment>
<dbReference type="Gene3D" id="3.30.190.20">
    <property type="match status" value="1"/>
</dbReference>
<dbReference type="GO" id="GO:0005840">
    <property type="term" value="C:ribosome"/>
    <property type="evidence" value="ECO:0007669"/>
    <property type="project" value="UniProtKB-KW"/>
</dbReference>
<dbReference type="InterPro" id="IPR028364">
    <property type="entry name" value="Ribosomal_uL1/biogenesis"/>
</dbReference>
<feature type="compositionally biased region" description="Basic and acidic residues" evidence="1">
    <location>
        <begin position="1148"/>
        <end position="1159"/>
    </location>
</feature>
<feature type="region of interest" description="Disordered" evidence="1">
    <location>
        <begin position="1092"/>
        <end position="1124"/>
    </location>
</feature>
<dbReference type="InterPro" id="IPR023674">
    <property type="entry name" value="Ribosomal_uL1-like"/>
</dbReference>
<reference evidence="2 3" key="1">
    <citation type="journal article" date="2018" name="PLoS ONE">
        <title>The draft genome of Kipferlia bialata reveals reductive genome evolution in fornicate parasites.</title>
        <authorList>
            <person name="Tanifuji G."/>
            <person name="Takabayashi S."/>
            <person name="Kume K."/>
            <person name="Takagi M."/>
            <person name="Nakayama T."/>
            <person name="Kamikawa R."/>
            <person name="Inagaki Y."/>
            <person name="Hashimoto T."/>
        </authorList>
    </citation>
    <scope>NUCLEOTIDE SEQUENCE [LARGE SCALE GENOMIC DNA]</scope>
    <source>
        <strain evidence="2">NY0173</strain>
    </source>
</reference>
<feature type="compositionally biased region" description="Basic and acidic residues" evidence="1">
    <location>
        <begin position="1098"/>
        <end position="1107"/>
    </location>
</feature>
<feature type="region of interest" description="Disordered" evidence="1">
    <location>
        <begin position="1148"/>
        <end position="1172"/>
    </location>
</feature>
<dbReference type="Pfam" id="PF00687">
    <property type="entry name" value="Ribosomal_L1"/>
    <property type="match status" value="1"/>
</dbReference>
<feature type="compositionally biased region" description="Basic and acidic residues" evidence="1">
    <location>
        <begin position="580"/>
        <end position="601"/>
    </location>
</feature>
<dbReference type="SUPFAM" id="SSF56808">
    <property type="entry name" value="Ribosomal protein L1"/>
    <property type="match status" value="1"/>
</dbReference>
<name>A0A9K3CUJ3_9EUKA</name>
<dbReference type="Gene3D" id="3.40.50.790">
    <property type="match status" value="1"/>
</dbReference>
<feature type="compositionally biased region" description="Low complexity" evidence="1">
    <location>
        <begin position="778"/>
        <end position="797"/>
    </location>
</feature>
<feature type="region of interest" description="Disordered" evidence="1">
    <location>
        <begin position="580"/>
        <end position="631"/>
    </location>
</feature>
<evidence type="ECO:0000313" key="3">
    <source>
        <dbReference type="Proteomes" id="UP000265618"/>
    </source>
</evidence>
<dbReference type="OrthoDB" id="10251727at2759"/>
<dbReference type="AlphaFoldDB" id="A0A9K3CUJ3"/>
<dbReference type="EMBL" id="BDIP01000674">
    <property type="protein sequence ID" value="GIQ82375.1"/>
    <property type="molecule type" value="Genomic_DNA"/>
</dbReference>
<accession>A0A9K3CUJ3</accession>
<sequence>MRRNDPPRRLMSPLASEKQCQKATTALKALFEKKKAEEEENGLWEDVQPVQLMVTLNNVPAKRRAVPFQVVLPNVVNEDGVCLFVSDGQYDRVLAMKKEGKLPRVGEVVSIAMVKGTYEPYEARRQLLRSHSLFLADDRVLSVLTRLLGSTFLKAKRFPQPISVSDAKIASSIEECCRSIFVDVGRGPTLMVRVGTTERDAESLGANVFAALKGLTKLVGGKDNVRTASVRYHGGLNIPLMAPNTLKKDQRLVEDMEASSSRVFDTSLDQMLLTKFFLTPDVSRTVLVPCIVAALQGITSQDGYTQPPDMLVVKEISAILKRYIRLPPLVASADEGEIDGEIAGEREREGEGEREGQDYVLLVQGVLSLLTYRQPMITNKATVFLTRDTPGSLSVSGPYIVSALFRLLSLDMPAPASLPLSESDTQSVSRILQLVEAVLFDMKVSVSQLSGGAETPIEGESGESVDGSQSISVGLAFFDIVLYLILREYQSHGLAESPPAMRRLMKVFSKAPILAFSSATRLMAFGAPRDPFSGDAALVGDVYASQGLRRAGSTEDVASIVSSMLPVHVLQAELVEMEEEREREIEEDQYNKERERDRACEEGVGEDMSVSEGESEEGEHSVSEEEDEAELDPFGECLFDVPMTVSEAYVEYALMVLLSVRDSPGPSTLSLASEVLTVVTGHGILKEMFMEGLVENRSKESLFGDIIRNRHPETGADSVIQVILSHMTSVISSSSDPVCLDTVCSLVLRLITLVSGSSNPSVERPLGERERSRRGSRSSRGSRSAIPTPTSGSGTLSTIMGEREVATPLTSLVSPACLGALTDALIGTENPKCYRFLFDLPLSLSALHPSFVQTFTDMGLDILDKAVDASLAHAPYIESLSLSSSEYSTETPPWTNLMEWAQTLSSYLLRVQSHTSSIQQGDRDRHPEREMVSKVEEALLHCLGDSGRVEDTEREAERLALRERYSCTDQQAAFYLIVSMALSSTASRSSRASKTSKASRPFVDLGRCSLALLRPVEAATNALKYLTAMSGASAPGAVSPTSIILAPILRALYLPAGHPMRTYVCTHLPRAFEEGQGLVSLCLTEMHCIPMPSSQREGGLRERERERKRERKPSMGGRRDRRERERDARISVFEALVIALVPLLHKDKEREREREREREAEEGEAQEMRDTSVEDADLLASIHCVSALIESVTLSPPPTFSLAQAGPERESGSFEQQAMLCSAVLAAEKLVPALCLYLYSHTSQFMSGHPISVSQTVGVLSLILQVYL</sequence>
<keyword evidence="2" id="KW-0689">Ribosomal protein</keyword>
<keyword evidence="3" id="KW-1185">Reference proteome</keyword>
<evidence type="ECO:0000256" key="1">
    <source>
        <dbReference type="SAM" id="MobiDB-lite"/>
    </source>
</evidence>
<dbReference type="InterPro" id="IPR016095">
    <property type="entry name" value="Ribosomal_uL1_3-a/b-sand"/>
</dbReference>
<gene>
    <name evidence="2" type="ORF">KIPB_003497</name>
</gene>
<dbReference type="Proteomes" id="UP000265618">
    <property type="component" value="Unassembled WGS sequence"/>
</dbReference>
<proteinExistence type="predicted"/>
<keyword evidence="2" id="KW-0687">Ribonucleoprotein</keyword>